<evidence type="ECO:0000313" key="2">
    <source>
        <dbReference type="Proteomes" id="UP000051952"/>
    </source>
</evidence>
<dbReference type="VEuPathDB" id="TriTrypDB:BSAL_23155"/>
<sequence>YSILVTGVVGLLDAMTPPPSATQVMDAVQECVDRAPSISMNPLSPPTKVALQRLQVWLWSVSNEATKNAIEPSAVSLDTLMRNASTATTRDWKAPTLTCAHVLNAETGAAGSASSKFLVLDDALFSWAARACSTVAALGQGWSHWVNIVAVLLSAGSVARSSFPPGTEVVLLSDQTDVLAFCFGVLNSRKPVLDVDTQKQLRTAEQLLNSLTVCDLSSSARIRWLQQQGSSMVQVLAQRSPLRDTFSVEDDDVGVFTTPLRDPALPKDVFESALPRLHAESKRAESLSDSEQPSKWLVDESQETLLAANLGMMIC</sequence>
<reference evidence="2" key="1">
    <citation type="submission" date="2015-09" db="EMBL/GenBank/DDBJ databases">
        <authorList>
            <consortium name="Pathogen Informatics"/>
        </authorList>
    </citation>
    <scope>NUCLEOTIDE SEQUENCE [LARGE SCALE GENOMIC DNA]</scope>
    <source>
        <strain evidence="2">Lake Konstanz</strain>
    </source>
</reference>
<proteinExistence type="predicted"/>
<dbReference type="AlphaFoldDB" id="A0A0S4JII9"/>
<organism evidence="1 2">
    <name type="scientific">Bodo saltans</name>
    <name type="common">Flagellated protozoan</name>
    <dbReference type="NCBI Taxonomy" id="75058"/>
    <lineage>
        <taxon>Eukaryota</taxon>
        <taxon>Discoba</taxon>
        <taxon>Euglenozoa</taxon>
        <taxon>Kinetoplastea</taxon>
        <taxon>Metakinetoplastina</taxon>
        <taxon>Eubodonida</taxon>
        <taxon>Bodonidae</taxon>
        <taxon>Bodo</taxon>
    </lineage>
</organism>
<dbReference type="EMBL" id="CYKH01001766">
    <property type="protein sequence ID" value="CUG89737.1"/>
    <property type="molecule type" value="Genomic_DNA"/>
</dbReference>
<keyword evidence="2" id="KW-1185">Reference proteome</keyword>
<evidence type="ECO:0000313" key="1">
    <source>
        <dbReference type="EMBL" id="CUG89737.1"/>
    </source>
</evidence>
<accession>A0A0S4JII9</accession>
<protein>
    <submittedName>
        <fullName evidence="1">Uncharacterized protein</fullName>
    </submittedName>
</protein>
<dbReference type="Proteomes" id="UP000051952">
    <property type="component" value="Unassembled WGS sequence"/>
</dbReference>
<feature type="non-terminal residue" evidence="1">
    <location>
        <position position="1"/>
    </location>
</feature>
<name>A0A0S4JII9_BODSA</name>
<gene>
    <name evidence="1" type="ORF">BSAL_23155</name>
</gene>